<accession>A0A9J5XQU2</accession>
<evidence type="ECO:0008006" key="4">
    <source>
        <dbReference type="Google" id="ProtNLM"/>
    </source>
</evidence>
<feature type="region of interest" description="Disordered" evidence="1">
    <location>
        <begin position="108"/>
        <end position="128"/>
    </location>
</feature>
<keyword evidence="3" id="KW-1185">Reference proteome</keyword>
<organism evidence="2 3">
    <name type="scientific">Solanum commersonii</name>
    <name type="common">Commerson's wild potato</name>
    <name type="synonym">Commerson's nightshade</name>
    <dbReference type="NCBI Taxonomy" id="4109"/>
    <lineage>
        <taxon>Eukaryota</taxon>
        <taxon>Viridiplantae</taxon>
        <taxon>Streptophyta</taxon>
        <taxon>Embryophyta</taxon>
        <taxon>Tracheophyta</taxon>
        <taxon>Spermatophyta</taxon>
        <taxon>Magnoliopsida</taxon>
        <taxon>eudicotyledons</taxon>
        <taxon>Gunneridae</taxon>
        <taxon>Pentapetalae</taxon>
        <taxon>asterids</taxon>
        <taxon>lamiids</taxon>
        <taxon>Solanales</taxon>
        <taxon>Solanaceae</taxon>
        <taxon>Solanoideae</taxon>
        <taxon>Solaneae</taxon>
        <taxon>Solanum</taxon>
    </lineage>
</organism>
<proteinExistence type="predicted"/>
<comment type="caution">
    <text evidence="2">The sequence shown here is derived from an EMBL/GenBank/DDBJ whole genome shotgun (WGS) entry which is preliminary data.</text>
</comment>
<feature type="region of interest" description="Disordered" evidence="1">
    <location>
        <begin position="1"/>
        <end position="25"/>
    </location>
</feature>
<protein>
    <recommendedName>
        <fullName evidence="4">Gag-pol polyprotein</fullName>
    </recommendedName>
</protein>
<reference evidence="2 3" key="1">
    <citation type="submission" date="2020-09" db="EMBL/GenBank/DDBJ databases">
        <title>De no assembly of potato wild relative species, Solanum commersonii.</title>
        <authorList>
            <person name="Cho K."/>
        </authorList>
    </citation>
    <scope>NUCLEOTIDE SEQUENCE [LARGE SCALE GENOMIC DNA]</scope>
    <source>
        <strain evidence="2">LZ3.2</strain>
        <tissue evidence="2">Leaf</tissue>
    </source>
</reference>
<dbReference type="Pfam" id="PF08284">
    <property type="entry name" value="RVP_2"/>
    <property type="match status" value="1"/>
</dbReference>
<dbReference type="Proteomes" id="UP000824120">
    <property type="component" value="Chromosome 8"/>
</dbReference>
<dbReference type="EMBL" id="JACXVP010000008">
    <property type="protein sequence ID" value="KAG5589895.1"/>
    <property type="molecule type" value="Genomic_DNA"/>
</dbReference>
<evidence type="ECO:0000313" key="2">
    <source>
        <dbReference type="EMBL" id="KAG5589895.1"/>
    </source>
</evidence>
<name>A0A9J5XQU2_SOLCO</name>
<dbReference type="OrthoDB" id="1304922at2759"/>
<feature type="compositionally biased region" description="Basic and acidic residues" evidence="1">
    <location>
        <begin position="108"/>
        <end position="118"/>
    </location>
</feature>
<dbReference type="AlphaFoldDB" id="A0A9J5XQU2"/>
<sequence length="128" mass="14067">MKSSSVAPPERDAPRGATFGTGGGGNRLYAITSRQEQEDLPYVVTGMIQVFNYNVYALLDPGASLSFVTLYVAMYFNVIPEQLSEPFSVSTHSAISLEIAFCSSMLRPKEESQVRDENEQSVPRRAVP</sequence>
<evidence type="ECO:0000256" key="1">
    <source>
        <dbReference type="SAM" id="MobiDB-lite"/>
    </source>
</evidence>
<evidence type="ECO:0000313" key="3">
    <source>
        <dbReference type="Proteomes" id="UP000824120"/>
    </source>
</evidence>
<gene>
    <name evidence="2" type="ORF">H5410_040409</name>
</gene>